<evidence type="ECO:0000256" key="1">
    <source>
        <dbReference type="SAM" id="MobiDB-lite"/>
    </source>
</evidence>
<dbReference type="AlphaFoldDB" id="A0AAE0I7F2"/>
<dbReference type="EMBL" id="JAUEDM010000004">
    <property type="protein sequence ID" value="KAK3319026.1"/>
    <property type="molecule type" value="Genomic_DNA"/>
</dbReference>
<keyword evidence="2" id="KW-0812">Transmembrane</keyword>
<reference evidence="3" key="1">
    <citation type="journal article" date="2023" name="Mol. Phylogenet. Evol.">
        <title>Genome-scale phylogeny and comparative genomics of the fungal order Sordariales.</title>
        <authorList>
            <person name="Hensen N."/>
            <person name="Bonometti L."/>
            <person name="Westerberg I."/>
            <person name="Brannstrom I.O."/>
            <person name="Guillou S."/>
            <person name="Cros-Aarteil S."/>
            <person name="Calhoun S."/>
            <person name="Haridas S."/>
            <person name="Kuo A."/>
            <person name="Mondo S."/>
            <person name="Pangilinan J."/>
            <person name="Riley R."/>
            <person name="LaButti K."/>
            <person name="Andreopoulos B."/>
            <person name="Lipzen A."/>
            <person name="Chen C."/>
            <person name="Yan M."/>
            <person name="Daum C."/>
            <person name="Ng V."/>
            <person name="Clum A."/>
            <person name="Steindorff A."/>
            <person name="Ohm R.A."/>
            <person name="Martin F."/>
            <person name="Silar P."/>
            <person name="Natvig D.O."/>
            <person name="Lalanne C."/>
            <person name="Gautier V."/>
            <person name="Ament-Velasquez S.L."/>
            <person name="Kruys A."/>
            <person name="Hutchinson M.I."/>
            <person name="Powell A.J."/>
            <person name="Barry K."/>
            <person name="Miller A.N."/>
            <person name="Grigoriev I.V."/>
            <person name="Debuchy R."/>
            <person name="Gladieux P."/>
            <person name="Hiltunen Thoren M."/>
            <person name="Johannesson H."/>
        </authorList>
    </citation>
    <scope>NUCLEOTIDE SEQUENCE</scope>
    <source>
        <strain evidence="3">CBS 118394</strain>
    </source>
</reference>
<protein>
    <submittedName>
        <fullName evidence="3">Uncharacterized protein</fullName>
    </submittedName>
</protein>
<feature type="compositionally biased region" description="Basic and acidic residues" evidence="1">
    <location>
        <begin position="55"/>
        <end position="66"/>
    </location>
</feature>
<evidence type="ECO:0000313" key="4">
    <source>
        <dbReference type="Proteomes" id="UP001283341"/>
    </source>
</evidence>
<feature type="transmembrane region" description="Helical" evidence="2">
    <location>
        <begin position="177"/>
        <end position="200"/>
    </location>
</feature>
<gene>
    <name evidence="3" type="ORF">B0H66DRAFT_591644</name>
</gene>
<comment type="caution">
    <text evidence="3">The sequence shown here is derived from an EMBL/GenBank/DDBJ whole genome shotgun (WGS) entry which is preliminary data.</text>
</comment>
<sequence>MRHDTSYMSGARGSPPPRPSKRVRFDLDPEVQTIIADSPPNFVEPTRPPRSNFSSRRDPSPSRDYRTTSWPYPSNSRSPSYYAGTYGSGRRISDVFREDDQRPNYRPARTIEYVPSSVRPSSSWSSFWSPSSRADTTIPLYDDWRRYEYSRPPYSRINSLTDSYYDPGRPRLSYRELLAIMMMGITAARYLTDILIWAGLLDKSFPLSWSPIMLVAETVLWLILTWEFLKLVGCVDNLSLIHAGQEMGDNNGKD</sequence>
<evidence type="ECO:0000313" key="3">
    <source>
        <dbReference type="EMBL" id="KAK3319026.1"/>
    </source>
</evidence>
<reference evidence="3" key="2">
    <citation type="submission" date="2023-06" db="EMBL/GenBank/DDBJ databases">
        <authorList>
            <consortium name="Lawrence Berkeley National Laboratory"/>
            <person name="Haridas S."/>
            <person name="Hensen N."/>
            <person name="Bonometti L."/>
            <person name="Westerberg I."/>
            <person name="Brannstrom I.O."/>
            <person name="Guillou S."/>
            <person name="Cros-Aarteil S."/>
            <person name="Calhoun S."/>
            <person name="Kuo A."/>
            <person name="Mondo S."/>
            <person name="Pangilinan J."/>
            <person name="Riley R."/>
            <person name="Labutti K."/>
            <person name="Andreopoulos B."/>
            <person name="Lipzen A."/>
            <person name="Chen C."/>
            <person name="Yanf M."/>
            <person name="Daum C."/>
            <person name="Ng V."/>
            <person name="Clum A."/>
            <person name="Steindorff A."/>
            <person name="Ohm R."/>
            <person name="Martin F."/>
            <person name="Silar P."/>
            <person name="Natvig D."/>
            <person name="Lalanne C."/>
            <person name="Gautier V."/>
            <person name="Ament-Velasquez S.L."/>
            <person name="Kruys A."/>
            <person name="Hutchinson M.I."/>
            <person name="Powell A.J."/>
            <person name="Barry K."/>
            <person name="Miller A.N."/>
            <person name="Grigoriev I.V."/>
            <person name="Debuchy R."/>
            <person name="Gladieux P."/>
            <person name="Thoren M.H."/>
            <person name="Johannesson H."/>
        </authorList>
    </citation>
    <scope>NUCLEOTIDE SEQUENCE</scope>
    <source>
        <strain evidence="3">CBS 118394</strain>
    </source>
</reference>
<accession>A0AAE0I7F2</accession>
<feature type="region of interest" description="Disordered" evidence="1">
    <location>
        <begin position="1"/>
        <end position="74"/>
    </location>
</feature>
<keyword evidence="2" id="KW-0472">Membrane</keyword>
<proteinExistence type="predicted"/>
<name>A0AAE0I7F2_9PEZI</name>
<feature type="non-terminal residue" evidence="3">
    <location>
        <position position="1"/>
    </location>
</feature>
<evidence type="ECO:0000256" key="2">
    <source>
        <dbReference type="SAM" id="Phobius"/>
    </source>
</evidence>
<organism evidence="3 4">
    <name type="scientific">Apodospora peruviana</name>
    <dbReference type="NCBI Taxonomy" id="516989"/>
    <lineage>
        <taxon>Eukaryota</taxon>
        <taxon>Fungi</taxon>
        <taxon>Dikarya</taxon>
        <taxon>Ascomycota</taxon>
        <taxon>Pezizomycotina</taxon>
        <taxon>Sordariomycetes</taxon>
        <taxon>Sordariomycetidae</taxon>
        <taxon>Sordariales</taxon>
        <taxon>Lasiosphaeriaceae</taxon>
        <taxon>Apodospora</taxon>
    </lineage>
</organism>
<feature type="transmembrane region" description="Helical" evidence="2">
    <location>
        <begin position="212"/>
        <end position="229"/>
    </location>
</feature>
<keyword evidence="4" id="KW-1185">Reference proteome</keyword>
<dbReference type="Proteomes" id="UP001283341">
    <property type="component" value="Unassembled WGS sequence"/>
</dbReference>
<keyword evidence="2" id="KW-1133">Transmembrane helix</keyword>